<dbReference type="EMBL" id="LMYN01000067">
    <property type="protein sequence ID" value="KSA00995.1"/>
    <property type="molecule type" value="Genomic_DNA"/>
</dbReference>
<protein>
    <submittedName>
        <fullName evidence="1">Uncharacterized protein</fullName>
    </submittedName>
</protein>
<dbReference type="GeneID" id="26840255"/>
<evidence type="ECO:0000313" key="2">
    <source>
        <dbReference type="Proteomes" id="UP000054251"/>
    </source>
</evidence>
<organism evidence="1 2">
    <name type="scientific">Debaryomyces fabryi</name>
    <dbReference type="NCBI Taxonomy" id="58627"/>
    <lineage>
        <taxon>Eukaryota</taxon>
        <taxon>Fungi</taxon>
        <taxon>Dikarya</taxon>
        <taxon>Ascomycota</taxon>
        <taxon>Saccharomycotina</taxon>
        <taxon>Pichiomycetes</taxon>
        <taxon>Debaryomycetaceae</taxon>
        <taxon>Debaryomyces</taxon>
    </lineage>
</organism>
<dbReference type="Proteomes" id="UP000054251">
    <property type="component" value="Unassembled WGS sequence"/>
</dbReference>
<name>A0A0V1PXS5_9ASCO</name>
<proteinExistence type="predicted"/>
<sequence length="139" mass="15677">MTDIHIKKLTLKFNSTTTVCKFPIPKNEQKLAFCNYDSTYLNDKQSIINTLIGDDCIIHSYPHAFINNILTGSAYSVSISYVINCIDDLHTLVKILASIEGGILDSRFSLEIFSNSSVFKQYIIAYAAKSLQNCKIYIH</sequence>
<reference evidence="1 2" key="1">
    <citation type="submission" date="2015-11" db="EMBL/GenBank/DDBJ databases">
        <title>The genome of Debaryomyces fabryi.</title>
        <authorList>
            <person name="Tafer H."/>
            <person name="Lopandic K."/>
        </authorList>
    </citation>
    <scope>NUCLEOTIDE SEQUENCE [LARGE SCALE GENOMIC DNA]</scope>
    <source>
        <strain evidence="1 2">CBS 789</strain>
    </source>
</reference>
<dbReference type="OrthoDB" id="10297562at2759"/>
<keyword evidence="2" id="KW-1185">Reference proteome</keyword>
<dbReference type="AlphaFoldDB" id="A0A0V1PXS5"/>
<accession>A0A0V1PXS5</accession>
<evidence type="ECO:0000313" key="1">
    <source>
        <dbReference type="EMBL" id="KSA00995.1"/>
    </source>
</evidence>
<comment type="caution">
    <text evidence="1">The sequence shown here is derived from an EMBL/GenBank/DDBJ whole genome shotgun (WGS) entry which is preliminary data.</text>
</comment>
<dbReference type="RefSeq" id="XP_015467097.1">
    <property type="nucleotide sequence ID" value="XM_015612075.1"/>
</dbReference>
<gene>
    <name evidence="1" type="ORF">AC631_03246</name>
</gene>